<evidence type="ECO:0000256" key="3">
    <source>
        <dbReference type="ARBA" id="ARBA00023125"/>
    </source>
</evidence>
<dbReference type="GO" id="GO:0004519">
    <property type="term" value="F:endonuclease activity"/>
    <property type="evidence" value="ECO:0007669"/>
    <property type="project" value="UniProtKB-KW"/>
</dbReference>
<organism evidence="5 6">
    <name type="scientific">Candidatus Haliotispira prima</name>
    <dbReference type="NCBI Taxonomy" id="3034016"/>
    <lineage>
        <taxon>Bacteria</taxon>
        <taxon>Pseudomonadati</taxon>
        <taxon>Spirochaetota</taxon>
        <taxon>Spirochaetia</taxon>
        <taxon>Spirochaetales</taxon>
        <taxon>Spirochaetaceae</taxon>
        <taxon>Candidatus Haliotispira</taxon>
    </lineage>
</organism>
<keyword evidence="2" id="KW-0680">Restriction system</keyword>
<evidence type="ECO:0000313" key="5">
    <source>
        <dbReference type="EMBL" id="WGK70153.1"/>
    </source>
</evidence>
<dbReference type="InterPro" id="IPR000055">
    <property type="entry name" value="Restrct_endonuc_typeI_TRD"/>
</dbReference>
<dbReference type="Pfam" id="PF01420">
    <property type="entry name" value="Methylase_S"/>
    <property type="match status" value="2"/>
</dbReference>
<name>A0ABY8MLT8_9SPIO</name>
<reference evidence="5 6" key="1">
    <citation type="submission" date="2023-04" db="EMBL/GenBank/DDBJ databases">
        <title>Spirochaete genome identified in red abalone sample constitutes a novel genus.</title>
        <authorList>
            <person name="Sharma S.P."/>
            <person name="Purcell C.M."/>
            <person name="Hyde J.R."/>
            <person name="Severin A.J."/>
        </authorList>
    </citation>
    <scope>NUCLEOTIDE SEQUENCE [LARGE SCALE GENOMIC DNA]</scope>
    <source>
        <strain evidence="5 6">SP-2023</strain>
    </source>
</reference>
<dbReference type="PANTHER" id="PTHR43140">
    <property type="entry name" value="TYPE-1 RESTRICTION ENZYME ECOKI SPECIFICITY PROTEIN"/>
    <property type="match status" value="1"/>
</dbReference>
<keyword evidence="3" id="KW-0238">DNA-binding</keyword>
<dbReference type="InterPro" id="IPR044946">
    <property type="entry name" value="Restrct_endonuc_typeI_TRD_sf"/>
</dbReference>
<dbReference type="PANTHER" id="PTHR43140:SF1">
    <property type="entry name" value="TYPE I RESTRICTION ENZYME ECOKI SPECIFICITY SUBUNIT"/>
    <property type="match status" value="1"/>
</dbReference>
<evidence type="ECO:0000259" key="4">
    <source>
        <dbReference type="Pfam" id="PF01420"/>
    </source>
</evidence>
<dbReference type="Proteomes" id="UP001228690">
    <property type="component" value="Chromosome"/>
</dbReference>
<dbReference type="RefSeq" id="WP_326928360.1">
    <property type="nucleotide sequence ID" value="NZ_CP123443.1"/>
</dbReference>
<dbReference type="InterPro" id="IPR051212">
    <property type="entry name" value="Type-I_RE_S_subunit"/>
</dbReference>
<dbReference type="SUPFAM" id="SSF116734">
    <property type="entry name" value="DNA methylase specificity domain"/>
    <property type="match status" value="2"/>
</dbReference>
<gene>
    <name evidence="5" type="ORF">P0082_04640</name>
</gene>
<evidence type="ECO:0000256" key="2">
    <source>
        <dbReference type="ARBA" id="ARBA00022747"/>
    </source>
</evidence>
<protein>
    <submittedName>
        <fullName evidence="5">Restriction endonuclease subunit S</fullName>
    </submittedName>
</protein>
<feature type="domain" description="Type I restriction modification DNA specificity" evidence="4">
    <location>
        <begin position="215"/>
        <end position="381"/>
    </location>
</feature>
<evidence type="ECO:0000256" key="1">
    <source>
        <dbReference type="ARBA" id="ARBA00010923"/>
    </source>
</evidence>
<sequence>MSKMDDLLNLAGNQVQYLPMGEVGTFIRGNGLQKKDFTESGVGCIHYGQIYTYYGTYANKTKTFVSKELASSLKQVKTGDIVIAVTSENIEDICKCVAWLGLETIVTGGHAIIFKHNENPKYIAYYLQTHAFFNQKKLYARGAKVIDISKKDIEKILIPIPPLPIQEEIVKILDTFARLEAKLEAELKADLETHQQLYSHCRDKLLSFDKNQVEYLPMGEVGTFIRGNGLQKKDFTESGVGCIHYGQIYTYYKTHANETKTFIWESLAKKLRKANTGDLVIATTSENDEDVCKAVTWLGEKEIAVSGDAYIYKHSLNPKYVSYFFQTDEFQKQKRPYITGTKVRRVSGDSISKIKIPIPSPEEQERIVTTIDTFDALVNNISGSLLAETKARRQQYEYYRNKLLTFKETI</sequence>
<keyword evidence="5" id="KW-0378">Hydrolase</keyword>
<accession>A0ABY8MLT8</accession>
<feature type="domain" description="Type I restriction modification DNA specificity" evidence="4">
    <location>
        <begin position="19"/>
        <end position="189"/>
    </location>
</feature>
<dbReference type="CDD" id="cd17268">
    <property type="entry name" value="RMtype1_S_Ara36733I_TRD1-CR1_like"/>
    <property type="match status" value="2"/>
</dbReference>
<comment type="similarity">
    <text evidence="1">Belongs to the type-I restriction system S methylase family.</text>
</comment>
<proteinExistence type="inferred from homology"/>
<dbReference type="EMBL" id="CP123443">
    <property type="protein sequence ID" value="WGK70153.1"/>
    <property type="molecule type" value="Genomic_DNA"/>
</dbReference>
<evidence type="ECO:0000313" key="6">
    <source>
        <dbReference type="Proteomes" id="UP001228690"/>
    </source>
</evidence>
<keyword evidence="5" id="KW-0255">Endonuclease</keyword>
<keyword evidence="6" id="KW-1185">Reference proteome</keyword>
<keyword evidence="5" id="KW-0540">Nuclease</keyword>
<dbReference type="Gene3D" id="3.90.220.20">
    <property type="entry name" value="DNA methylase specificity domains"/>
    <property type="match status" value="2"/>
</dbReference>